<dbReference type="InterPro" id="IPR028994">
    <property type="entry name" value="Integrin_alpha_N"/>
</dbReference>
<comment type="caution">
    <text evidence="1">The sequence shown here is derived from an EMBL/GenBank/DDBJ whole genome shotgun (WGS) entry which is preliminary data.</text>
</comment>
<dbReference type="AlphaFoldDB" id="A0A3A6PF60"/>
<dbReference type="RefSeq" id="WP_120109242.1">
    <property type="nucleotide sequence ID" value="NZ_QXQB01000002.1"/>
</dbReference>
<evidence type="ECO:0000313" key="1">
    <source>
        <dbReference type="EMBL" id="RJX39607.1"/>
    </source>
</evidence>
<evidence type="ECO:0000313" key="2">
    <source>
        <dbReference type="Proteomes" id="UP000267798"/>
    </source>
</evidence>
<dbReference type="EMBL" id="QXQB01000002">
    <property type="protein sequence ID" value="RJX39607.1"/>
    <property type="molecule type" value="Genomic_DNA"/>
</dbReference>
<protein>
    <submittedName>
        <fullName evidence="1">VCBS repeat-containing protein</fullName>
    </submittedName>
</protein>
<dbReference type="Proteomes" id="UP000267798">
    <property type="component" value="Unassembled WGS sequence"/>
</dbReference>
<proteinExistence type="predicted"/>
<dbReference type="SUPFAM" id="SSF69318">
    <property type="entry name" value="Integrin alpha N-terminal domain"/>
    <property type="match status" value="1"/>
</dbReference>
<name>A0A3A6PF60_9BACL</name>
<accession>A0A3A6PF60</accession>
<organism evidence="1 2">
    <name type="scientific">Paenibacillus pinisoli</name>
    <dbReference type="NCBI Taxonomy" id="1276110"/>
    <lineage>
        <taxon>Bacteria</taxon>
        <taxon>Bacillati</taxon>
        <taxon>Bacillota</taxon>
        <taxon>Bacilli</taxon>
        <taxon>Bacillales</taxon>
        <taxon>Paenibacillaceae</taxon>
        <taxon>Paenibacillus</taxon>
    </lineage>
</organism>
<dbReference type="OrthoDB" id="1743319at2"/>
<keyword evidence="2" id="KW-1185">Reference proteome</keyword>
<gene>
    <name evidence="1" type="ORF">D3P09_09340</name>
</gene>
<reference evidence="1 2" key="1">
    <citation type="submission" date="2018-09" db="EMBL/GenBank/DDBJ databases">
        <title>Paenibacillus aracenensis nov. sp. isolated from a cave in southern Spain.</title>
        <authorList>
            <person name="Jurado V."/>
            <person name="Gutierrez-Patricio S."/>
            <person name="Gonzalez-Pimentel J.L."/>
            <person name="Miller A.Z."/>
            <person name="Laiz L."/>
            <person name="Saiz-Jimenez C."/>
        </authorList>
    </citation>
    <scope>NUCLEOTIDE SEQUENCE [LARGE SCALE GENOMIC DNA]</scope>
    <source>
        <strain evidence="1 2">JCM 19203</strain>
    </source>
</reference>
<sequence length="489" mass="55463">MEKRFRDQKTNSLIRSGSRASLLLFSLLALAVVAAGCRYTAAPADLLQKPAIAKDKEELSAAIEKALPRFSMLMIPHRDDYKEAIRLLDLNGDGIEEAVVTYYNEYSTPEIVVLRQTEYGWRQSVLVEQPLARDIAWLKLADMDGDGQYELLVGWIGAFDSPNVLELYSFNTKAVRNDKGRLALKPVQSLPYSQAEVGDLLGNGRQELVVIDSLGTSGELEMPSHYLSVYSWQKNALNRVLNMSLPQGTNAFERLLIGKVSEYHNGLVLEGGTGAHSMLTYMYAWESQGLRLIYPDEALGLEGFSGRPTMSGDINGDSIIELQWTKESPGYKDVPYAESIWMNEWMQWDGKEDFHLIAEQFLDYTYGVKLDIPEEWTGSYTMGRPPAASYGIVTFDYWNEAKGLKEELATLYVVPIKQWGNVEAAWKEEHRPYRQLAQDSGNVYLVSFVADVPEKLPEQDKEIFLNMKKVEAQFSSYLKIVHDDRDEWR</sequence>